<reference evidence="1" key="2">
    <citation type="submission" date="2020-06" db="EMBL/GenBank/DDBJ databases">
        <title>Helianthus annuus Genome sequencing and assembly Release 2.</title>
        <authorList>
            <person name="Gouzy J."/>
            <person name="Langlade N."/>
            <person name="Munos S."/>
        </authorList>
    </citation>
    <scope>NUCLEOTIDE SEQUENCE</scope>
    <source>
        <tissue evidence="1">Leaves</tissue>
    </source>
</reference>
<dbReference type="EMBL" id="MNCJ02000316">
    <property type="protein sequence ID" value="KAF5822343.1"/>
    <property type="molecule type" value="Genomic_DNA"/>
</dbReference>
<dbReference type="AlphaFoldDB" id="A0A9K3JV84"/>
<evidence type="ECO:0000313" key="1">
    <source>
        <dbReference type="EMBL" id="KAF5822343.1"/>
    </source>
</evidence>
<sequence length="55" mass="6332">MKYNYIKDPKNVLPVRTAKQIALKISLCWCSNGSNIRCSITPAITWYLRLLETAM</sequence>
<organism evidence="1 2">
    <name type="scientific">Helianthus annuus</name>
    <name type="common">Common sunflower</name>
    <dbReference type="NCBI Taxonomy" id="4232"/>
    <lineage>
        <taxon>Eukaryota</taxon>
        <taxon>Viridiplantae</taxon>
        <taxon>Streptophyta</taxon>
        <taxon>Embryophyta</taxon>
        <taxon>Tracheophyta</taxon>
        <taxon>Spermatophyta</taxon>
        <taxon>Magnoliopsida</taxon>
        <taxon>eudicotyledons</taxon>
        <taxon>Gunneridae</taxon>
        <taxon>Pentapetalae</taxon>
        <taxon>asterids</taxon>
        <taxon>campanulids</taxon>
        <taxon>Asterales</taxon>
        <taxon>Asteraceae</taxon>
        <taxon>Asteroideae</taxon>
        <taxon>Heliantheae alliance</taxon>
        <taxon>Heliantheae</taxon>
        <taxon>Helianthus</taxon>
    </lineage>
</organism>
<evidence type="ECO:0000313" key="2">
    <source>
        <dbReference type="Proteomes" id="UP000215914"/>
    </source>
</evidence>
<gene>
    <name evidence="1" type="ORF">HanXRQr2_Chr01g0025361</name>
</gene>
<reference evidence="1" key="1">
    <citation type="journal article" date="2017" name="Nature">
        <title>The sunflower genome provides insights into oil metabolism, flowering and Asterid evolution.</title>
        <authorList>
            <person name="Badouin H."/>
            <person name="Gouzy J."/>
            <person name="Grassa C.J."/>
            <person name="Murat F."/>
            <person name="Staton S.E."/>
            <person name="Cottret L."/>
            <person name="Lelandais-Briere C."/>
            <person name="Owens G.L."/>
            <person name="Carrere S."/>
            <person name="Mayjonade B."/>
            <person name="Legrand L."/>
            <person name="Gill N."/>
            <person name="Kane N.C."/>
            <person name="Bowers J.E."/>
            <person name="Hubner S."/>
            <person name="Bellec A."/>
            <person name="Berard A."/>
            <person name="Berges H."/>
            <person name="Blanchet N."/>
            <person name="Boniface M.C."/>
            <person name="Brunel D."/>
            <person name="Catrice O."/>
            <person name="Chaidir N."/>
            <person name="Claudel C."/>
            <person name="Donnadieu C."/>
            <person name="Faraut T."/>
            <person name="Fievet G."/>
            <person name="Helmstetter N."/>
            <person name="King M."/>
            <person name="Knapp S.J."/>
            <person name="Lai Z."/>
            <person name="Le Paslier M.C."/>
            <person name="Lippi Y."/>
            <person name="Lorenzon L."/>
            <person name="Mandel J.R."/>
            <person name="Marage G."/>
            <person name="Marchand G."/>
            <person name="Marquand E."/>
            <person name="Bret-Mestries E."/>
            <person name="Morien E."/>
            <person name="Nambeesan S."/>
            <person name="Nguyen T."/>
            <person name="Pegot-Espagnet P."/>
            <person name="Pouilly N."/>
            <person name="Raftis F."/>
            <person name="Sallet E."/>
            <person name="Schiex T."/>
            <person name="Thomas J."/>
            <person name="Vandecasteele C."/>
            <person name="Vares D."/>
            <person name="Vear F."/>
            <person name="Vautrin S."/>
            <person name="Crespi M."/>
            <person name="Mangin B."/>
            <person name="Burke J.M."/>
            <person name="Salse J."/>
            <person name="Munos S."/>
            <person name="Vincourt P."/>
            <person name="Rieseberg L.H."/>
            <person name="Langlade N.B."/>
        </authorList>
    </citation>
    <scope>NUCLEOTIDE SEQUENCE</scope>
    <source>
        <tissue evidence="1">Leaves</tissue>
    </source>
</reference>
<keyword evidence="2" id="KW-1185">Reference proteome</keyword>
<proteinExistence type="predicted"/>
<name>A0A9K3JV84_HELAN</name>
<protein>
    <submittedName>
        <fullName evidence="1">Uncharacterized protein</fullName>
    </submittedName>
</protein>
<accession>A0A9K3JV84</accession>
<dbReference type="Proteomes" id="UP000215914">
    <property type="component" value="Unassembled WGS sequence"/>
</dbReference>
<dbReference type="Gramene" id="mRNA:HanXRQr2_Chr01g0025361">
    <property type="protein sequence ID" value="mRNA:HanXRQr2_Chr01g0025361"/>
    <property type="gene ID" value="HanXRQr2_Chr01g0025361"/>
</dbReference>
<comment type="caution">
    <text evidence="1">The sequence shown here is derived from an EMBL/GenBank/DDBJ whole genome shotgun (WGS) entry which is preliminary data.</text>
</comment>